<gene>
    <name evidence="1" type="ORF">GCM10009717_25080</name>
</gene>
<reference evidence="1 2" key="1">
    <citation type="journal article" date="2019" name="Int. J. Syst. Evol. Microbiol.">
        <title>The Global Catalogue of Microorganisms (GCM) 10K type strain sequencing project: providing services to taxonomists for standard genome sequencing and annotation.</title>
        <authorList>
            <consortium name="The Broad Institute Genomics Platform"/>
            <consortium name="The Broad Institute Genome Sequencing Center for Infectious Disease"/>
            <person name="Wu L."/>
            <person name="Ma J."/>
        </authorList>
    </citation>
    <scope>NUCLEOTIDE SEQUENCE [LARGE SCALE GENOMIC DNA]</scope>
    <source>
        <strain evidence="1 2">JCM 13584</strain>
    </source>
</reference>
<organism evidence="1 2">
    <name type="scientific">Agromyces allii</name>
    <dbReference type="NCBI Taxonomy" id="393607"/>
    <lineage>
        <taxon>Bacteria</taxon>
        <taxon>Bacillati</taxon>
        <taxon>Actinomycetota</taxon>
        <taxon>Actinomycetes</taxon>
        <taxon>Micrococcales</taxon>
        <taxon>Microbacteriaceae</taxon>
        <taxon>Agromyces</taxon>
    </lineage>
</organism>
<dbReference type="EMBL" id="BAAAMK010000004">
    <property type="protein sequence ID" value="GAA1957693.1"/>
    <property type="molecule type" value="Genomic_DNA"/>
</dbReference>
<sequence>MGPAVVWTGTEVIVAGGDTGPPCPPNADCVSNQQARDGAALDPATGRWRRISDAPVDIPPYASAAYADGRALILASTGDERRLLSYDVDTDRWDRINLPDDAPRALVGDGDRVLLASTSDEHGRFADFILDVETGAWSQLTADPLGQIFDRVLTPTPDGLVLTGKQLVEDPGADGPALTIAAWLDRRSGKWSRLPDTEQIGGWRWAWTGTRLVDPTLGGGDGGEVGSWDRSYPYGGAISVPDGQWSPLPEPPSPRQDHWLTDTAGGRFSFSGGYVYDDRRSSWTPIDRPDHAPQHADAAVWADDRLVVVGGTDWNDAGGTISSQTWIFDPEPSR</sequence>
<accession>A0ABN2QT91</accession>
<protein>
    <recommendedName>
        <fullName evidence="3">Galactose oxidase</fullName>
    </recommendedName>
</protein>
<dbReference type="SUPFAM" id="SSF117281">
    <property type="entry name" value="Kelch motif"/>
    <property type="match status" value="1"/>
</dbReference>
<dbReference type="SUPFAM" id="SSF50965">
    <property type="entry name" value="Galactose oxidase, central domain"/>
    <property type="match status" value="1"/>
</dbReference>
<dbReference type="Proteomes" id="UP001499954">
    <property type="component" value="Unassembled WGS sequence"/>
</dbReference>
<evidence type="ECO:0000313" key="1">
    <source>
        <dbReference type="EMBL" id="GAA1957693.1"/>
    </source>
</evidence>
<evidence type="ECO:0000313" key="2">
    <source>
        <dbReference type="Proteomes" id="UP001499954"/>
    </source>
</evidence>
<dbReference type="InterPro" id="IPR015915">
    <property type="entry name" value="Kelch-typ_b-propeller"/>
</dbReference>
<comment type="caution">
    <text evidence="1">The sequence shown here is derived from an EMBL/GenBank/DDBJ whole genome shotgun (WGS) entry which is preliminary data.</text>
</comment>
<dbReference type="InterPro" id="IPR011043">
    <property type="entry name" value="Gal_Oxase/kelch_b-propeller"/>
</dbReference>
<dbReference type="RefSeq" id="WP_157414133.1">
    <property type="nucleotide sequence ID" value="NZ_BAAAMK010000004.1"/>
</dbReference>
<dbReference type="Gene3D" id="2.120.10.80">
    <property type="entry name" value="Kelch-type beta propeller"/>
    <property type="match status" value="2"/>
</dbReference>
<proteinExistence type="predicted"/>
<evidence type="ECO:0008006" key="3">
    <source>
        <dbReference type="Google" id="ProtNLM"/>
    </source>
</evidence>
<keyword evidence="2" id="KW-1185">Reference proteome</keyword>
<name>A0ABN2QT91_9MICO</name>